<protein>
    <submittedName>
        <fullName evidence="2">Uncharacterized protein</fullName>
    </submittedName>
</protein>
<dbReference type="GeneID" id="85436184"/>
<evidence type="ECO:0000313" key="2">
    <source>
        <dbReference type="EMBL" id="KAK1585831.1"/>
    </source>
</evidence>
<sequence>MERTVGDGGYLNPPAPPFPTSFGPWPGTAFGIAARIIELHGSRHRFRSPSAWDAVAKCRSALSVCMFVSHPPVGNRDAWFPPLRRVKYSCSLPQCCVSATQREKPPSYQGGKKRRRKKNAVVEVQGPATSPYPRMIFIILFFFLLFFRARSETPTSESPSSCHNQPQSPGGHAMRDQRG</sequence>
<keyword evidence="3" id="KW-1185">Reference proteome</keyword>
<feature type="region of interest" description="Disordered" evidence="1">
    <location>
        <begin position="102"/>
        <end position="122"/>
    </location>
</feature>
<proteinExistence type="predicted"/>
<evidence type="ECO:0000256" key="1">
    <source>
        <dbReference type="SAM" id="MobiDB-lite"/>
    </source>
</evidence>
<dbReference type="EMBL" id="JAHLJV010000041">
    <property type="protein sequence ID" value="KAK1585831.1"/>
    <property type="molecule type" value="Genomic_DNA"/>
</dbReference>
<organism evidence="2 3">
    <name type="scientific">Colletotrichum navitas</name>
    <dbReference type="NCBI Taxonomy" id="681940"/>
    <lineage>
        <taxon>Eukaryota</taxon>
        <taxon>Fungi</taxon>
        <taxon>Dikarya</taxon>
        <taxon>Ascomycota</taxon>
        <taxon>Pezizomycotina</taxon>
        <taxon>Sordariomycetes</taxon>
        <taxon>Hypocreomycetidae</taxon>
        <taxon>Glomerellales</taxon>
        <taxon>Glomerellaceae</taxon>
        <taxon>Colletotrichum</taxon>
        <taxon>Colletotrichum graminicola species complex</taxon>
    </lineage>
</organism>
<name>A0AAD8V1Y1_9PEZI</name>
<comment type="caution">
    <text evidence="2">The sequence shown here is derived from an EMBL/GenBank/DDBJ whole genome shotgun (WGS) entry which is preliminary data.</text>
</comment>
<reference evidence="2" key="1">
    <citation type="submission" date="2021-06" db="EMBL/GenBank/DDBJ databases">
        <title>Comparative genomics, transcriptomics and evolutionary studies reveal genomic signatures of adaptation to plant cell wall in hemibiotrophic fungi.</title>
        <authorList>
            <consortium name="DOE Joint Genome Institute"/>
            <person name="Baroncelli R."/>
            <person name="Diaz J.F."/>
            <person name="Benocci T."/>
            <person name="Peng M."/>
            <person name="Battaglia E."/>
            <person name="Haridas S."/>
            <person name="Andreopoulos W."/>
            <person name="Labutti K."/>
            <person name="Pangilinan J."/>
            <person name="Floch G.L."/>
            <person name="Makela M.R."/>
            <person name="Henrissat B."/>
            <person name="Grigoriev I.V."/>
            <person name="Crouch J.A."/>
            <person name="De Vries R.P."/>
            <person name="Sukno S.A."/>
            <person name="Thon M.R."/>
        </authorList>
    </citation>
    <scope>NUCLEOTIDE SEQUENCE</scope>
    <source>
        <strain evidence="2">CBS 125086</strain>
    </source>
</reference>
<accession>A0AAD8V1Y1</accession>
<dbReference type="Proteomes" id="UP001230504">
    <property type="component" value="Unassembled WGS sequence"/>
</dbReference>
<evidence type="ECO:0000313" key="3">
    <source>
        <dbReference type="Proteomes" id="UP001230504"/>
    </source>
</evidence>
<dbReference type="RefSeq" id="XP_060412827.1">
    <property type="nucleotide sequence ID" value="XM_060551944.1"/>
</dbReference>
<gene>
    <name evidence="2" type="ORF">LY79DRAFT_261676</name>
</gene>
<feature type="region of interest" description="Disordered" evidence="1">
    <location>
        <begin position="154"/>
        <end position="179"/>
    </location>
</feature>
<dbReference type="AlphaFoldDB" id="A0AAD8V1Y1"/>